<dbReference type="Pfam" id="PF00032">
    <property type="entry name" value="Cytochrom_B_C"/>
    <property type="match status" value="1"/>
</dbReference>
<evidence type="ECO:0000256" key="15">
    <source>
        <dbReference type="RuleBase" id="RU003385"/>
    </source>
</evidence>
<name>A0A9E5JRN1_9GAMM</name>
<dbReference type="PROSITE" id="PS51002">
    <property type="entry name" value="CYTB_NTER"/>
    <property type="match status" value="1"/>
</dbReference>
<feature type="transmembrane region" description="Helical" evidence="16">
    <location>
        <begin position="432"/>
        <end position="454"/>
    </location>
</feature>
<feature type="transmembrane region" description="Helical" evidence="16">
    <location>
        <begin position="475"/>
        <end position="500"/>
    </location>
</feature>
<evidence type="ECO:0000256" key="2">
    <source>
        <dbReference type="ARBA" id="ARBA00004141"/>
    </source>
</evidence>
<comment type="function">
    <text evidence="1 15">Component of the ubiquinol-cytochrome c reductase complex (complex III or cytochrome b-c1 complex), which is a respiratory chain that generates an electrochemical potential coupled to ATP synthesis.</text>
</comment>
<dbReference type="Gene3D" id="1.20.810.10">
    <property type="entry name" value="Cytochrome Bc1 Complex, Chain C"/>
    <property type="match status" value="1"/>
</dbReference>
<dbReference type="InterPro" id="IPR048259">
    <property type="entry name" value="Cytochrome_b_N_euk/bac"/>
</dbReference>
<feature type="transmembrane region" description="Helical" evidence="16">
    <location>
        <begin position="187"/>
        <end position="209"/>
    </location>
</feature>
<comment type="caution">
    <text evidence="19">The sequence shown here is derived from an EMBL/GenBank/DDBJ whole genome shotgun (WGS) entry which is preliminary data.</text>
</comment>
<feature type="transmembrane region" description="Helical" evidence="16">
    <location>
        <begin position="248"/>
        <end position="273"/>
    </location>
</feature>
<evidence type="ECO:0000256" key="11">
    <source>
        <dbReference type="ARBA" id="ARBA00022989"/>
    </source>
</evidence>
<dbReference type="RefSeq" id="WP_167181165.1">
    <property type="nucleotide sequence ID" value="NZ_JAAONZ010000001.1"/>
</dbReference>
<evidence type="ECO:0000256" key="7">
    <source>
        <dbReference type="ARBA" id="ARBA00022660"/>
    </source>
</evidence>
<dbReference type="GO" id="GO:0020037">
    <property type="term" value="F:heme binding"/>
    <property type="evidence" value="ECO:0007669"/>
    <property type="project" value="InterPro"/>
</dbReference>
<dbReference type="GO" id="GO:0046872">
    <property type="term" value="F:metal ion binding"/>
    <property type="evidence" value="ECO:0007669"/>
    <property type="project" value="UniProtKB-KW"/>
</dbReference>
<dbReference type="GO" id="GO:0009055">
    <property type="term" value="F:electron transfer activity"/>
    <property type="evidence" value="ECO:0007669"/>
    <property type="project" value="InterPro"/>
</dbReference>
<feature type="transmembrane region" description="Helical" evidence="16">
    <location>
        <begin position="407"/>
        <end position="426"/>
    </location>
</feature>
<evidence type="ECO:0000256" key="9">
    <source>
        <dbReference type="ARBA" id="ARBA00022723"/>
    </source>
</evidence>
<keyword evidence="5 15" id="KW-0813">Transport</keyword>
<evidence type="ECO:0000313" key="19">
    <source>
        <dbReference type="EMBL" id="NHO64288.1"/>
    </source>
</evidence>
<comment type="cofactor">
    <cofactor evidence="14">
        <name>heme c</name>
        <dbReference type="ChEBI" id="CHEBI:61717"/>
    </cofactor>
    <text evidence="14">Binds 1 heme c group covalently per subunit.</text>
</comment>
<dbReference type="InterPro" id="IPR002326">
    <property type="entry name" value="Cyt_c1"/>
</dbReference>
<proteinExistence type="inferred from homology"/>
<keyword evidence="7 15" id="KW-0679">Respiratory chain</keyword>
<dbReference type="Proteomes" id="UP000787472">
    <property type="component" value="Unassembled WGS sequence"/>
</dbReference>
<feature type="binding site" description="covalent" evidence="14">
    <location>
        <position position="531"/>
    </location>
    <ligand>
        <name>heme c</name>
        <dbReference type="ChEBI" id="CHEBI:61717"/>
    </ligand>
</feature>
<evidence type="ECO:0000256" key="4">
    <source>
        <dbReference type="ARBA" id="ARBA00013531"/>
    </source>
</evidence>
<feature type="transmembrane region" description="Helical" evidence="16">
    <location>
        <begin position="317"/>
        <end position="337"/>
    </location>
</feature>
<dbReference type="InterPro" id="IPR036150">
    <property type="entry name" value="Cyt_b/b6_C_sf"/>
</dbReference>
<dbReference type="PROSITE" id="PS51003">
    <property type="entry name" value="CYTB_CTER"/>
    <property type="match status" value="1"/>
</dbReference>
<evidence type="ECO:0000256" key="6">
    <source>
        <dbReference type="ARBA" id="ARBA00022617"/>
    </source>
</evidence>
<evidence type="ECO:0000259" key="17">
    <source>
        <dbReference type="PROSITE" id="PS51002"/>
    </source>
</evidence>
<feature type="transmembrane region" description="Helical" evidence="16">
    <location>
        <begin position="36"/>
        <end position="58"/>
    </location>
</feature>
<evidence type="ECO:0000256" key="13">
    <source>
        <dbReference type="ARBA" id="ARBA00023136"/>
    </source>
</evidence>
<dbReference type="GO" id="GO:0016020">
    <property type="term" value="C:membrane"/>
    <property type="evidence" value="ECO:0007669"/>
    <property type="project" value="UniProtKB-SubCell"/>
</dbReference>
<evidence type="ECO:0000313" key="20">
    <source>
        <dbReference type="Proteomes" id="UP000787472"/>
    </source>
</evidence>
<keyword evidence="12 14" id="KW-0408">Iron</keyword>
<feature type="binding site" description="covalent" evidence="14">
    <location>
        <position position="535"/>
    </location>
    <ligand>
        <name>heme c</name>
        <dbReference type="ChEBI" id="CHEBI:61717"/>
    </ligand>
</feature>
<evidence type="ECO:0000256" key="16">
    <source>
        <dbReference type="SAM" id="Phobius"/>
    </source>
</evidence>
<dbReference type="Pfam" id="PF00033">
    <property type="entry name" value="Cytochrome_B"/>
    <property type="match status" value="1"/>
</dbReference>
<dbReference type="GO" id="GO:0022904">
    <property type="term" value="P:respiratory electron transport chain"/>
    <property type="evidence" value="ECO:0007669"/>
    <property type="project" value="InterPro"/>
</dbReference>
<evidence type="ECO:0000256" key="10">
    <source>
        <dbReference type="ARBA" id="ARBA00022982"/>
    </source>
</evidence>
<dbReference type="GO" id="GO:0016491">
    <property type="term" value="F:oxidoreductase activity"/>
    <property type="evidence" value="ECO:0007669"/>
    <property type="project" value="InterPro"/>
</dbReference>
<keyword evidence="8 15" id="KW-0812">Transmembrane</keyword>
<comment type="subunit">
    <text evidence="3 15">The main subunits of complex b-c1 are: cytochrome b, cytochrome c1 and the Rieske protein.</text>
</comment>
<keyword evidence="6 14" id="KW-0349">Heme</keyword>
<evidence type="ECO:0000256" key="3">
    <source>
        <dbReference type="ARBA" id="ARBA00011649"/>
    </source>
</evidence>
<dbReference type="FunFam" id="1.20.810.10:FF:000004">
    <property type="entry name" value="Cytochrome b"/>
    <property type="match status" value="1"/>
</dbReference>
<dbReference type="EMBL" id="JAAONZ010000001">
    <property type="protein sequence ID" value="NHO64288.1"/>
    <property type="molecule type" value="Genomic_DNA"/>
</dbReference>
<evidence type="ECO:0000256" key="12">
    <source>
        <dbReference type="ARBA" id="ARBA00023004"/>
    </source>
</evidence>
<dbReference type="PANTHER" id="PTHR19271:SF16">
    <property type="entry name" value="CYTOCHROME B"/>
    <property type="match status" value="1"/>
</dbReference>
<feature type="domain" description="Cytochrome b/b6 N-terminal region profile" evidence="17">
    <location>
        <begin position="7"/>
        <end position="219"/>
    </location>
</feature>
<comment type="similarity">
    <text evidence="15">Belongs to the cytochrome b family.</text>
</comment>
<dbReference type="InterPro" id="IPR005798">
    <property type="entry name" value="Cyt_b/b6_C"/>
</dbReference>
<keyword evidence="13 16" id="KW-0472">Membrane</keyword>
<protein>
    <recommendedName>
        <fullName evidence="4 15">Cytochrome b</fullName>
    </recommendedName>
</protein>
<dbReference type="InterPro" id="IPR027387">
    <property type="entry name" value="Cytb/b6-like_sf"/>
</dbReference>
<feature type="domain" description="Cytochrome b/b6 C-terminal region profile" evidence="18">
    <location>
        <begin position="229"/>
        <end position="410"/>
    </location>
</feature>
<reference evidence="19" key="1">
    <citation type="submission" date="2020-03" db="EMBL/GenBank/DDBJ databases">
        <authorList>
            <person name="Guo F."/>
        </authorList>
    </citation>
    <scope>NUCLEOTIDE SEQUENCE</scope>
    <source>
        <strain evidence="19">JCM 30134</strain>
    </source>
</reference>
<keyword evidence="9 14" id="KW-0479">Metal-binding</keyword>
<dbReference type="CDD" id="cd00284">
    <property type="entry name" value="Cytochrome_b_N"/>
    <property type="match status" value="1"/>
</dbReference>
<evidence type="ECO:0000256" key="5">
    <source>
        <dbReference type="ARBA" id="ARBA00022448"/>
    </source>
</evidence>
<feature type="transmembrane region" description="Helical" evidence="16">
    <location>
        <begin position="712"/>
        <end position="730"/>
    </location>
</feature>
<organism evidence="19 20">
    <name type="scientific">Pseudomaricurvus hydrocarbonicus</name>
    <dbReference type="NCBI Taxonomy" id="1470433"/>
    <lineage>
        <taxon>Bacteria</taxon>
        <taxon>Pseudomonadati</taxon>
        <taxon>Pseudomonadota</taxon>
        <taxon>Gammaproteobacteria</taxon>
        <taxon>Cellvibrionales</taxon>
        <taxon>Cellvibrionaceae</taxon>
        <taxon>Pseudomaricurvus</taxon>
    </lineage>
</organism>
<dbReference type="SUPFAM" id="SSF81342">
    <property type="entry name" value="Transmembrane di-heme cytochromes"/>
    <property type="match status" value="1"/>
</dbReference>
<dbReference type="Pfam" id="PF02167">
    <property type="entry name" value="Cytochrom_C1"/>
    <property type="match status" value="1"/>
</dbReference>
<evidence type="ECO:0000259" key="18">
    <source>
        <dbReference type="PROSITE" id="PS51003"/>
    </source>
</evidence>
<comment type="cofactor">
    <cofactor evidence="15">
        <name>heme b</name>
        <dbReference type="ChEBI" id="CHEBI:60344"/>
    </cofactor>
    <text evidence="15">Binds 2 heme groups non-covalently.</text>
</comment>
<comment type="subcellular location">
    <subcellularLocation>
        <location evidence="2">Membrane</location>
        <topology evidence="2">Multi-pass membrane protein</topology>
    </subcellularLocation>
</comment>
<evidence type="ECO:0000256" key="1">
    <source>
        <dbReference type="ARBA" id="ARBA00002444"/>
    </source>
</evidence>
<dbReference type="SUPFAM" id="SSF81648">
    <property type="entry name" value="a domain/subunit of cytochrome bc1 complex (Ubiquinol-cytochrome c reductase)"/>
    <property type="match status" value="1"/>
</dbReference>
<keyword evidence="20" id="KW-1185">Reference proteome</keyword>
<keyword evidence="11 16" id="KW-1133">Transmembrane helix</keyword>
<feature type="binding site" description="covalent" evidence="14">
    <location>
        <position position="534"/>
    </location>
    <ligand>
        <name>heme c</name>
        <dbReference type="ChEBI" id="CHEBI:61717"/>
    </ligand>
</feature>
<feature type="transmembrane region" description="Helical" evidence="16">
    <location>
        <begin position="349"/>
        <end position="370"/>
    </location>
</feature>
<dbReference type="PRINTS" id="PR00603">
    <property type="entry name" value="CYTOCHROMEC1"/>
</dbReference>
<dbReference type="AlphaFoldDB" id="A0A9E5JRN1"/>
<accession>A0A9E5JRN1</accession>
<dbReference type="SUPFAM" id="SSF46626">
    <property type="entry name" value="Cytochrome c"/>
    <property type="match status" value="1"/>
</dbReference>
<sequence>MSKWTEFMGWVDARLPVTRAWETHMSKYYAPKNFNFWYFFGVLSILVLVNQLLTGIWLTMNFTPSAEEAFASVEYIMRDVDYGWLLRYMHSTGASAFFIVVYLHMFRGLMYGSYKAPRELVWIFGMTIYLALMAEAFMGYVLPWGQMSYWGAQVIVSLFGAIPVVGDDLVQWIRGDYLISGATLNRFFSLHVVALPIVILALVVMHILALHEVGSNNPDGVEIKKNKDENGIPKDGVPFHPFYTVHDLVGVTVFLFVFCFVLFFMPEMGGFFLEYANFEEANGLKTPPHIAPVWYFTPFYAILRAVTVDIGPLSSKFLGLVAMGGAIAILFVLPWLDKSPVKSMRYKGFMPRVSLMLFAAMFVVLGYLGVKAPTEGRTVLAQLATVYYFAYFIQMPMFTNPLQKQTGIVNIIISVVLGAMMLYMSWAKVGVIPLFITLFGTAMGLFVIATPWLTAKDSVSAEPARVQSKGLSKGLVWGGFLLFLFFTVAPIKAVAATGAFDCGSIQCDEMVPDLHDKASLQSGAKWFANYCMGCHSAKFSRYGRVADDLGIPHEVMMENVVFGDQKIGDLMEIPMQPDQSKAWFGATPPDLTLVARARSPEWLYTYLRNFYKDDSRPTGVNNKVFDKVAMPHVLLELQGLPECAPGPKLDHHGKVIRDPVTGEAIAEGHCGSLQVGEVKGSMSEEEFDKAVYDLVNFLEYVAEPVAVDRERIGTYVLLFLCVLFVFVYLLNREYWRDIH</sequence>
<dbReference type="InterPro" id="IPR036909">
    <property type="entry name" value="Cyt_c-like_dom_sf"/>
</dbReference>
<dbReference type="Gene3D" id="1.10.760.10">
    <property type="entry name" value="Cytochrome c-like domain"/>
    <property type="match status" value="1"/>
</dbReference>
<dbReference type="InterPro" id="IPR016174">
    <property type="entry name" value="Di-haem_cyt_TM"/>
</dbReference>
<dbReference type="InterPro" id="IPR005797">
    <property type="entry name" value="Cyt_b/b6_N"/>
</dbReference>
<feature type="transmembrane region" description="Helical" evidence="16">
    <location>
        <begin position="121"/>
        <end position="142"/>
    </location>
</feature>
<keyword evidence="10 15" id="KW-0249">Electron transport</keyword>
<feature type="transmembrane region" description="Helical" evidence="16">
    <location>
        <begin position="148"/>
        <end position="166"/>
    </location>
</feature>
<evidence type="ECO:0000256" key="14">
    <source>
        <dbReference type="PIRSR" id="PIRSR602326-1"/>
    </source>
</evidence>
<gene>
    <name evidence="19" type="ORF">G8770_01845</name>
</gene>
<dbReference type="PANTHER" id="PTHR19271">
    <property type="entry name" value="CYTOCHROME B"/>
    <property type="match status" value="1"/>
</dbReference>
<feature type="transmembrane region" description="Helical" evidence="16">
    <location>
        <begin position="293"/>
        <end position="311"/>
    </location>
</feature>
<feature type="transmembrane region" description="Helical" evidence="16">
    <location>
        <begin position="88"/>
        <end position="109"/>
    </location>
</feature>
<feature type="transmembrane region" description="Helical" evidence="16">
    <location>
        <begin position="376"/>
        <end position="395"/>
    </location>
</feature>
<evidence type="ECO:0000256" key="8">
    <source>
        <dbReference type="ARBA" id="ARBA00022692"/>
    </source>
</evidence>